<dbReference type="AlphaFoldDB" id="C0GA80"/>
<protein>
    <submittedName>
        <fullName evidence="1">Uncharacterized protein</fullName>
    </submittedName>
</protein>
<comment type="caution">
    <text evidence="1">The sequence shown here is derived from an EMBL/GenBank/DDBJ whole genome shotgun (WGS) entry which is preliminary data.</text>
</comment>
<proteinExistence type="predicted"/>
<dbReference type="Proteomes" id="UP000003678">
    <property type="component" value="Unassembled WGS sequence"/>
</dbReference>
<gene>
    <name evidence="1" type="ORF">BCETI_6000827</name>
</gene>
<dbReference type="EMBL" id="ACJD01000006">
    <property type="protein sequence ID" value="EEH13844.1"/>
    <property type="molecule type" value="Genomic_DNA"/>
</dbReference>
<accession>C0GA80</accession>
<reference evidence="1 2" key="1">
    <citation type="submission" date="2009-03" db="EMBL/GenBank/DDBJ databases">
        <authorList>
            <person name="Setubal J.C."/>
            <person name="Boyle S."/>
            <person name="Crasta O.R."/>
            <person name="Gillespie J.J."/>
            <person name="Kenyon R.W."/>
            <person name="Lu J."/>
            <person name="Mane S."/>
            <person name="Nagrani S."/>
            <person name="Shallom J.M."/>
            <person name="Shallom S."/>
            <person name="Shukla M."/>
            <person name="Snyder E.E."/>
            <person name="Sobral B.W."/>
            <person name="Wattam A.R."/>
            <person name="Will R."/>
            <person name="Williams K."/>
            <person name="Yoo H."/>
            <person name="Bruce D.H."/>
            <person name="Detter C."/>
            <person name="Munk C."/>
            <person name="Brettin T.S."/>
            <person name="Ficht T."/>
        </authorList>
    </citation>
    <scope>NUCLEOTIDE SEQUENCE [LARGE SCALE GENOMIC DNA]</scope>
    <source>
        <strain evidence="1 2">Cudo</strain>
    </source>
</reference>
<organism evidence="1 2">
    <name type="scientific">Brucella ceti str. Cudo</name>
    <dbReference type="NCBI Taxonomy" id="595497"/>
    <lineage>
        <taxon>Bacteria</taxon>
        <taxon>Pseudomonadati</taxon>
        <taxon>Pseudomonadota</taxon>
        <taxon>Alphaproteobacteria</taxon>
        <taxon>Hyphomicrobiales</taxon>
        <taxon>Brucellaceae</taxon>
        <taxon>Brucella/Ochrobactrum group</taxon>
        <taxon>Brucella</taxon>
    </lineage>
</organism>
<sequence length="43" mass="4954">MMFSLDRIRLHETVPNFIFTHIQPESGVSVAISPVRAHFDLDE</sequence>
<evidence type="ECO:0000313" key="2">
    <source>
        <dbReference type="Proteomes" id="UP000003678"/>
    </source>
</evidence>
<name>C0GA80_9HYPH</name>
<evidence type="ECO:0000313" key="1">
    <source>
        <dbReference type="EMBL" id="EEH13844.1"/>
    </source>
</evidence>